<feature type="non-terminal residue" evidence="2">
    <location>
        <position position="1"/>
    </location>
</feature>
<sequence length="194" mass="20619">SSQMKSSAGRRLLGLAAAIVVWRSSVGLDDAFVAPSGARLGLATATATATEMAGAAGEAARTFYVVRHAAKKAGGEAINHGDTVYIKVMTGKYIGEVDGTTKLEWVKARGAKKDKEHALTIEKVGDKEAPIKSGDTVMIVMPNGVHMDVLGSAVRARYYDPRGQWQKITIVKQDGGDIFAGDKIFLKGHQGEYL</sequence>
<proteinExistence type="predicted"/>
<name>A0A813HQT2_POLGL</name>
<reference evidence="2" key="1">
    <citation type="submission" date="2021-02" db="EMBL/GenBank/DDBJ databases">
        <authorList>
            <person name="Dougan E. K."/>
            <person name="Rhodes N."/>
            <person name="Thang M."/>
            <person name="Chan C."/>
        </authorList>
    </citation>
    <scope>NUCLEOTIDE SEQUENCE</scope>
</reference>
<feature type="non-terminal residue" evidence="2">
    <location>
        <position position="194"/>
    </location>
</feature>
<comment type="caution">
    <text evidence="2">The sequence shown here is derived from an EMBL/GenBank/DDBJ whole genome shotgun (WGS) entry which is preliminary data.</text>
</comment>
<keyword evidence="1" id="KW-0732">Signal</keyword>
<protein>
    <submittedName>
        <fullName evidence="2">Uncharacterized protein</fullName>
    </submittedName>
</protein>
<dbReference type="EMBL" id="CAJNNV010032485">
    <property type="protein sequence ID" value="CAE8640104.1"/>
    <property type="molecule type" value="Genomic_DNA"/>
</dbReference>
<feature type="signal peptide" evidence="1">
    <location>
        <begin position="1"/>
        <end position="27"/>
    </location>
</feature>
<gene>
    <name evidence="2" type="ORF">PGLA1383_LOCUS55044</name>
</gene>
<organism evidence="2 3">
    <name type="scientific">Polarella glacialis</name>
    <name type="common">Dinoflagellate</name>
    <dbReference type="NCBI Taxonomy" id="89957"/>
    <lineage>
        <taxon>Eukaryota</taxon>
        <taxon>Sar</taxon>
        <taxon>Alveolata</taxon>
        <taxon>Dinophyceae</taxon>
        <taxon>Suessiales</taxon>
        <taxon>Suessiaceae</taxon>
        <taxon>Polarella</taxon>
    </lineage>
</organism>
<dbReference type="Proteomes" id="UP000654075">
    <property type="component" value="Unassembled WGS sequence"/>
</dbReference>
<feature type="chain" id="PRO_5032722565" evidence="1">
    <location>
        <begin position="28"/>
        <end position="194"/>
    </location>
</feature>
<evidence type="ECO:0000256" key="1">
    <source>
        <dbReference type="SAM" id="SignalP"/>
    </source>
</evidence>
<dbReference type="AlphaFoldDB" id="A0A813HQT2"/>
<keyword evidence="3" id="KW-1185">Reference proteome</keyword>
<evidence type="ECO:0000313" key="2">
    <source>
        <dbReference type="EMBL" id="CAE8640104.1"/>
    </source>
</evidence>
<evidence type="ECO:0000313" key="3">
    <source>
        <dbReference type="Proteomes" id="UP000654075"/>
    </source>
</evidence>
<accession>A0A813HQT2</accession>